<dbReference type="Proteomes" id="UP001501444">
    <property type="component" value="Unassembled WGS sequence"/>
</dbReference>
<organism evidence="3 4">
    <name type="scientific">Dactylosporangium salmoneum</name>
    <dbReference type="NCBI Taxonomy" id="53361"/>
    <lineage>
        <taxon>Bacteria</taxon>
        <taxon>Bacillati</taxon>
        <taxon>Actinomycetota</taxon>
        <taxon>Actinomycetes</taxon>
        <taxon>Micromonosporales</taxon>
        <taxon>Micromonosporaceae</taxon>
        <taxon>Dactylosporangium</taxon>
    </lineage>
</organism>
<sequence>MRLGIVGAGIMGAKVAATAERLPGVRVTAVADPVAERAAALTDRSGGIPFAGFQELLDSGAVDAVYLGLPHDGHADACVEAAASGVHVLIDKPLCNTVAEADRIIAARDAAGIVLMVGFSYRFRAEWLAARGLVADGVIGEPLSVTDVIVEATPDTPPWYWDTGRGGGILQLQSHHCFDRLPWLVGMPLAELTCRTTGLAGEAESAAAITGTFAPGAVAGISLSFGRTHVAGPRSLTVVQGSAGQLRIEQGGALAVSSNAGERAESYADDDWLHRQLSAFVAACTGPEPAVPAAEDGRLAVVCAAAAAESARTGQPVRLS</sequence>
<dbReference type="Pfam" id="PF22725">
    <property type="entry name" value="GFO_IDH_MocA_C3"/>
    <property type="match status" value="1"/>
</dbReference>
<evidence type="ECO:0000313" key="4">
    <source>
        <dbReference type="Proteomes" id="UP001501444"/>
    </source>
</evidence>
<dbReference type="InterPro" id="IPR000683">
    <property type="entry name" value="Gfo/Idh/MocA-like_OxRdtase_N"/>
</dbReference>
<dbReference type="EMBL" id="BAAARV010000046">
    <property type="protein sequence ID" value="GAA2360189.1"/>
    <property type="molecule type" value="Genomic_DNA"/>
</dbReference>
<reference evidence="3 4" key="1">
    <citation type="journal article" date="2019" name="Int. J. Syst. Evol. Microbiol.">
        <title>The Global Catalogue of Microorganisms (GCM) 10K type strain sequencing project: providing services to taxonomists for standard genome sequencing and annotation.</title>
        <authorList>
            <consortium name="The Broad Institute Genomics Platform"/>
            <consortium name="The Broad Institute Genome Sequencing Center for Infectious Disease"/>
            <person name="Wu L."/>
            <person name="Ma J."/>
        </authorList>
    </citation>
    <scope>NUCLEOTIDE SEQUENCE [LARGE SCALE GENOMIC DNA]</scope>
    <source>
        <strain evidence="3 4">JCM 3272</strain>
    </source>
</reference>
<dbReference type="PANTHER" id="PTHR43377:SF8">
    <property type="entry name" value="BLR3664 PROTEIN"/>
    <property type="match status" value="1"/>
</dbReference>
<proteinExistence type="predicted"/>
<feature type="domain" description="GFO/IDH/MocA-like oxidoreductase" evidence="2">
    <location>
        <begin position="128"/>
        <end position="246"/>
    </location>
</feature>
<gene>
    <name evidence="3" type="ORF">GCM10010170_054960</name>
</gene>
<dbReference type="InterPro" id="IPR055170">
    <property type="entry name" value="GFO_IDH_MocA-like_dom"/>
</dbReference>
<evidence type="ECO:0000259" key="2">
    <source>
        <dbReference type="Pfam" id="PF22725"/>
    </source>
</evidence>
<dbReference type="Pfam" id="PF01408">
    <property type="entry name" value="GFO_IDH_MocA"/>
    <property type="match status" value="1"/>
</dbReference>
<dbReference type="Gene3D" id="3.30.360.10">
    <property type="entry name" value="Dihydrodipicolinate Reductase, domain 2"/>
    <property type="match status" value="1"/>
</dbReference>
<dbReference type="RefSeq" id="WP_344615397.1">
    <property type="nucleotide sequence ID" value="NZ_BAAARV010000046.1"/>
</dbReference>
<protein>
    <submittedName>
        <fullName evidence="3">Gfo/Idh/MocA family oxidoreductase</fullName>
    </submittedName>
</protein>
<dbReference type="InterPro" id="IPR051450">
    <property type="entry name" value="Gfo/Idh/MocA_Oxidoreductases"/>
</dbReference>
<feature type="domain" description="Gfo/Idh/MocA-like oxidoreductase N-terminal" evidence="1">
    <location>
        <begin position="2"/>
        <end position="119"/>
    </location>
</feature>
<keyword evidence="4" id="KW-1185">Reference proteome</keyword>
<dbReference type="Gene3D" id="3.40.50.720">
    <property type="entry name" value="NAD(P)-binding Rossmann-like Domain"/>
    <property type="match status" value="1"/>
</dbReference>
<name>A0ABN3GSX3_9ACTN</name>
<dbReference type="SUPFAM" id="SSF55347">
    <property type="entry name" value="Glyceraldehyde-3-phosphate dehydrogenase-like, C-terminal domain"/>
    <property type="match status" value="1"/>
</dbReference>
<dbReference type="InterPro" id="IPR036291">
    <property type="entry name" value="NAD(P)-bd_dom_sf"/>
</dbReference>
<dbReference type="PANTHER" id="PTHR43377">
    <property type="entry name" value="BILIVERDIN REDUCTASE A"/>
    <property type="match status" value="1"/>
</dbReference>
<evidence type="ECO:0000259" key="1">
    <source>
        <dbReference type="Pfam" id="PF01408"/>
    </source>
</evidence>
<accession>A0ABN3GSX3</accession>
<evidence type="ECO:0000313" key="3">
    <source>
        <dbReference type="EMBL" id="GAA2360189.1"/>
    </source>
</evidence>
<comment type="caution">
    <text evidence="3">The sequence shown here is derived from an EMBL/GenBank/DDBJ whole genome shotgun (WGS) entry which is preliminary data.</text>
</comment>
<dbReference type="SUPFAM" id="SSF51735">
    <property type="entry name" value="NAD(P)-binding Rossmann-fold domains"/>
    <property type="match status" value="1"/>
</dbReference>